<reference evidence="2" key="3">
    <citation type="journal article" date="2016" name="Genome Announc.">
        <title>Complete Genome Sequences of Four Strains from the 2015-2016 Elizabethkingia anophelis Outbreak.</title>
        <authorList>
            <person name="Nicholson A.C."/>
            <person name="Whitney A.M."/>
            <person name="Emery B.D."/>
            <person name="Bell M.E."/>
            <person name="Gartin J.T."/>
            <person name="Humrighouse B.W."/>
            <person name="Loparev V.N."/>
            <person name="Batra D."/>
            <person name="Sheth M."/>
            <person name="Rowe L.A."/>
            <person name="Juieng P."/>
            <person name="Knipe K."/>
            <person name="Gulvik C."/>
            <person name="McQuiston J.R."/>
        </authorList>
    </citation>
    <scope>NUCLEOTIDE SEQUENCE</scope>
</reference>
<dbReference type="Pfam" id="PF01381">
    <property type="entry name" value="HTH_3"/>
    <property type="match status" value="1"/>
</dbReference>
<dbReference type="RefSeq" id="WP_047034054.1">
    <property type="nucleotide sequence ID" value="NZ_CP077751.1"/>
</dbReference>
<sequence length="259" mass="30071">MSHLPENLRYLRAQLKCSQQKVADDLLITRGRYSKYEDGDSEPPIEILVRMSRYYHISIDLMVSIDIRRYPLAELLKLPDNRIVLPIAVDSIGENKIEIIPHKAKMGYLDGYNDPEYIEALQHISLPFLRNGKYRAFPAEGDSMPPFKDGTLIVGEYVEQFHNMKTDTTYILITRNKGIVYKRLEAINVSSLRVRSNNSFYEPYDIPFQDIIEVWKFACSISTDEYDLLDITDNEVKNMFFSLKEDIQKLNKKIDGKCG</sequence>
<protein>
    <recommendedName>
        <fullName evidence="1">HTH cro/C1-type domain-containing protein</fullName>
    </recommendedName>
</protein>
<dbReference type="SMART" id="SM00530">
    <property type="entry name" value="HTH_XRE"/>
    <property type="match status" value="1"/>
</dbReference>
<feature type="domain" description="HTH cro/C1-type" evidence="1">
    <location>
        <begin position="8"/>
        <end position="62"/>
    </location>
</feature>
<reference evidence="2" key="8">
    <citation type="journal article" date="2018" name="J. ISSAAS">
        <title>In Silico Identification of Three Types of Integrative and Conjugative Elements (ICEs) in Elizabethkingia anophelis Strains Isolated from Around the World.</title>
        <authorList>
            <person name="Xu J."/>
            <person name="Pei D."/>
            <person name="Nicholson A."/>
            <person name="Lan Y."/>
            <person name="Xia Q."/>
        </authorList>
    </citation>
    <scope>NUCLEOTIDE SEQUENCE</scope>
</reference>
<gene>
    <name evidence="2" type="primary">ICEEaII(8)_FMS-007_20527_21306</name>
</gene>
<name>A0A455ZF27_9FLAO</name>
<dbReference type="EMBL" id="BK010602">
    <property type="protein sequence ID" value="DAC75275.1"/>
    <property type="molecule type" value="Genomic_DNA"/>
</dbReference>
<reference evidence="2" key="2">
    <citation type="journal article" date="2014" name="PLoS ONE">
        <title>Insights from the genome annotation of Elizabethkingia anophelis from the malaria vector Anopheles gambiae.</title>
        <authorList>
            <person name="Kukutla P."/>
            <person name="Lindberg B.G."/>
            <person name="Pei D."/>
            <person name="Rayl M."/>
            <person name="Yu W."/>
            <person name="Steritz M."/>
            <person name="Faye I."/>
            <person name="Xu J."/>
        </authorList>
    </citation>
    <scope>NUCLEOTIDE SEQUENCE</scope>
</reference>
<evidence type="ECO:0000259" key="1">
    <source>
        <dbReference type="PROSITE" id="PS50943"/>
    </source>
</evidence>
<reference evidence="2" key="5">
    <citation type="journal article" date="2017" name="Genome Announc.">
        <title>Complete Circularized Genome Sequences of Four Strains of Elizabethkingia anophelis, Including Two Novel Strains Isolated from Wild-Caught Anopheles sinensis.</title>
        <authorList>
            <person name="Pei D."/>
            <person name="Nicholson A.C."/>
            <person name="Jiang J."/>
            <person name="Chen H."/>
            <person name="Whitney A.M."/>
            <person name="Villarma A."/>
            <person name="Bell M."/>
            <person name="Humrighouse B."/>
            <person name="Rowe L.A."/>
            <person name="Sheth M."/>
            <person name="Batra D."/>
            <person name="Juieng P."/>
            <person name="Loparev V.N."/>
            <person name="McQuiston J.R."/>
            <person name="Lan Y."/>
            <person name="Ma Y."/>
            <person name="Xu J."/>
        </authorList>
    </citation>
    <scope>NUCLEOTIDE SEQUENCE</scope>
</reference>
<reference evidence="2" key="7">
    <citation type="journal article" date="2017" name="Sci. Rep.">
        <title>Genomic features, phylogenetic relationships, and comparative genomics of Elizabethkingia anophelis strain EM361-97 isolated in Taiwan.</title>
        <authorList>
            <person name="Lin J.N."/>
            <person name="Lai C.H."/>
            <person name="Yang C.H."/>
            <person name="Huang Y.H."/>
            <person name="Lin H.H."/>
        </authorList>
    </citation>
    <scope>NUCLEOTIDE SEQUENCE</scope>
</reference>
<reference evidence="2" key="6">
    <citation type="journal article" date="2017" name="Nat. Commun.">
        <title>Evolutionary dynamics and genomic features of the Elizabethkingia anophelis 2015 to 2016 Wisconsin outbreak strain.</title>
        <authorList>
            <person name="Perrin A."/>
            <person name="Larsonneur E."/>
            <person name="Nicholson A.C."/>
            <person name="Edwards D.J."/>
            <person name="Gundlach K.M."/>
            <person name="Whitney A.M."/>
            <person name="Gulvik C.A."/>
            <person name="Bell M.E."/>
            <person name="Rendueles O."/>
            <person name="Cury J."/>
            <person name="Hugon P."/>
            <person name="Clermont D."/>
            <person name="Enouf V."/>
            <person name="Loparev V."/>
            <person name="Juieng P."/>
            <person name="Monson T."/>
            <person name="Warshauer D."/>
            <person name="Elbadawi L.I."/>
            <person name="Walters M.S."/>
            <person name="Crist M.B."/>
            <person name="Noble-Wang J."/>
            <person name="Borlaug G."/>
            <person name="Rocha E.P.C."/>
            <person name="Criscuolo A."/>
            <person name="Touchon M."/>
            <person name="Davis J.P."/>
            <person name="Holt K.E."/>
            <person name="McQuiston J.R."/>
            <person name="Brisse S."/>
        </authorList>
    </citation>
    <scope>NUCLEOTIDE SEQUENCE</scope>
</reference>
<reference evidence="2" key="1">
    <citation type="journal article" date="2014" name="Genome Biol. Evol.">
        <title>Comparative genomic analysis of malaria mosquito vector-associated novel pathogen Elizabethkingia anophelis.</title>
        <authorList>
            <person name="Teo J."/>
            <person name="Tan S.Y."/>
            <person name="Liu Y."/>
            <person name="Tay M."/>
            <person name="Ding Y."/>
            <person name="Li Y."/>
            <person name="Kjelleberg S."/>
            <person name="Givskov M."/>
            <person name="Lin R.T."/>
            <person name="Yang L."/>
        </authorList>
    </citation>
    <scope>NUCLEOTIDE SEQUENCE</scope>
</reference>
<dbReference type="GO" id="GO:0003677">
    <property type="term" value="F:DNA binding"/>
    <property type="evidence" value="ECO:0007669"/>
    <property type="project" value="InterPro"/>
</dbReference>
<dbReference type="CDD" id="cd00093">
    <property type="entry name" value="HTH_XRE"/>
    <property type="match status" value="1"/>
</dbReference>
<dbReference type="SUPFAM" id="SSF47413">
    <property type="entry name" value="lambda repressor-like DNA-binding domains"/>
    <property type="match status" value="1"/>
</dbReference>
<dbReference type="PROSITE" id="PS50943">
    <property type="entry name" value="HTH_CROC1"/>
    <property type="match status" value="1"/>
</dbReference>
<dbReference type="InterPro" id="IPR010982">
    <property type="entry name" value="Lambda_DNA-bd_dom_sf"/>
</dbReference>
<reference evidence="2" key="4">
    <citation type="journal article" date="2016" name="Sci. Rep.">
        <title>Genomic epidemiology and global diversity of the emerging bacterial pathogen Elizabethkingia anophelis.</title>
        <authorList>
            <person name="Breurec S."/>
            <person name="Criscuolo A."/>
            <person name="Diancourt L."/>
            <person name="Rendueles O."/>
            <person name="Vandenbogaert M."/>
            <person name="Passet V."/>
            <person name="Caro V."/>
            <person name="Rocha E.P."/>
            <person name="Touchon M."/>
            <person name="Brisse S."/>
        </authorList>
    </citation>
    <scope>NUCLEOTIDE SEQUENCE</scope>
</reference>
<proteinExistence type="predicted"/>
<dbReference type="CDD" id="cd06529">
    <property type="entry name" value="S24_LexA-like"/>
    <property type="match status" value="1"/>
</dbReference>
<accession>A0A455ZF27</accession>
<organism evidence="2">
    <name type="scientific">Elizabethkingia anophelis</name>
    <dbReference type="NCBI Taxonomy" id="1117645"/>
    <lineage>
        <taxon>Bacteria</taxon>
        <taxon>Pseudomonadati</taxon>
        <taxon>Bacteroidota</taxon>
        <taxon>Flavobacteriia</taxon>
        <taxon>Flavobacteriales</taxon>
        <taxon>Weeksellaceae</taxon>
        <taxon>Elizabethkingia</taxon>
    </lineage>
</organism>
<dbReference type="InterPro" id="IPR039418">
    <property type="entry name" value="LexA-like"/>
</dbReference>
<dbReference type="Gene3D" id="2.10.109.10">
    <property type="entry name" value="Umud Fragment, subunit A"/>
    <property type="match status" value="1"/>
</dbReference>
<dbReference type="InterPro" id="IPR036286">
    <property type="entry name" value="LexA/Signal_pep-like_sf"/>
</dbReference>
<evidence type="ECO:0000313" key="2">
    <source>
        <dbReference type="EMBL" id="DAC75275.1"/>
    </source>
</evidence>
<dbReference type="InterPro" id="IPR001387">
    <property type="entry name" value="Cro/C1-type_HTH"/>
</dbReference>
<dbReference type="SUPFAM" id="SSF51306">
    <property type="entry name" value="LexA/Signal peptidase"/>
    <property type="match status" value="1"/>
</dbReference>
<dbReference type="Gene3D" id="1.10.260.40">
    <property type="entry name" value="lambda repressor-like DNA-binding domains"/>
    <property type="match status" value="1"/>
</dbReference>
<dbReference type="AlphaFoldDB" id="A0A455ZF27"/>
<dbReference type="EMBL" id="BK010598">
    <property type="protein sequence ID" value="DAC75034.1"/>
    <property type="molecule type" value="Genomic_DNA"/>
</dbReference>